<keyword evidence="2 4" id="KW-0238">DNA-binding</keyword>
<protein>
    <submittedName>
        <fullName evidence="6">TetR/AcrR family transcriptional regulator</fullName>
    </submittedName>
</protein>
<dbReference type="RefSeq" id="WP_378280867.1">
    <property type="nucleotide sequence ID" value="NZ_JBHSON010000007.1"/>
</dbReference>
<organism evidence="6 7">
    <name type="scientific">Actinomadura rugatobispora</name>
    <dbReference type="NCBI Taxonomy" id="1994"/>
    <lineage>
        <taxon>Bacteria</taxon>
        <taxon>Bacillati</taxon>
        <taxon>Actinomycetota</taxon>
        <taxon>Actinomycetes</taxon>
        <taxon>Streptosporangiales</taxon>
        <taxon>Thermomonosporaceae</taxon>
        <taxon>Actinomadura</taxon>
    </lineage>
</organism>
<keyword evidence="3" id="KW-0804">Transcription</keyword>
<keyword evidence="1" id="KW-0805">Transcription regulation</keyword>
<reference evidence="7" key="1">
    <citation type="journal article" date="2019" name="Int. J. Syst. Evol. Microbiol.">
        <title>The Global Catalogue of Microorganisms (GCM) 10K type strain sequencing project: providing services to taxonomists for standard genome sequencing and annotation.</title>
        <authorList>
            <consortium name="The Broad Institute Genomics Platform"/>
            <consortium name="The Broad Institute Genome Sequencing Center for Infectious Disease"/>
            <person name="Wu L."/>
            <person name="Ma J."/>
        </authorList>
    </citation>
    <scope>NUCLEOTIDE SEQUENCE [LARGE SCALE GENOMIC DNA]</scope>
    <source>
        <strain evidence="7">KCTC 42087</strain>
    </source>
</reference>
<dbReference type="Pfam" id="PF00440">
    <property type="entry name" value="TetR_N"/>
    <property type="match status" value="1"/>
</dbReference>
<evidence type="ECO:0000313" key="7">
    <source>
        <dbReference type="Proteomes" id="UP001596074"/>
    </source>
</evidence>
<evidence type="ECO:0000256" key="3">
    <source>
        <dbReference type="ARBA" id="ARBA00023163"/>
    </source>
</evidence>
<dbReference type="SUPFAM" id="SSF48498">
    <property type="entry name" value="Tetracyclin repressor-like, C-terminal domain"/>
    <property type="match status" value="1"/>
</dbReference>
<name>A0ABW0ZPN4_9ACTN</name>
<dbReference type="Pfam" id="PF13305">
    <property type="entry name" value="TetR_C_33"/>
    <property type="match status" value="1"/>
</dbReference>
<comment type="caution">
    <text evidence="6">The sequence shown here is derived from an EMBL/GenBank/DDBJ whole genome shotgun (WGS) entry which is preliminary data.</text>
</comment>
<dbReference type="Proteomes" id="UP001596074">
    <property type="component" value="Unassembled WGS sequence"/>
</dbReference>
<dbReference type="InterPro" id="IPR036271">
    <property type="entry name" value="Tet_transcr_reg_TetR-rel_C_sf"/>
</dbReference>
<dbReference type="SUPFAM" id="SSF46689">
    <property type="entry name" value="Homeodomain-like"/>
    <property type="match status" value="1"/>
</dbReference>
<dbReference type="PANTHER" id="PTHR30055">
    <property type="entry name" value="HTH-TYPE TRANSCRIPTIONAL REGULATOR RUTR"/>
    <property type="match status" value="1"/>
</dbReference>
<sequence>MGRRKVRTGALRDELLSVATRLLAEGGTGAVTTRAVAAGGGTSLAAVNELFGGKPGLIRAIFAAGFARLAADLRALEATGDPEADVVALAFAVRSFARRHPALYEVMFSRPFAEFSPGEQDVRSAEAIYGVVVGRVAALLGPGRPKGAARDVAVGLFAVVQGLVGLEASGLLGGGSEECDRRFRLTFTASLHGLRDATRASSRAGGLDSPEET</sequence>
<dbReference type="PROSITE" id="PS50977">
    <property type="entry name" value="HTH_TETR_2"/>
    <property type="match status" value="1"/>
</dbReference>
<evidence type="ECO:0000259" key="5">
    <source>
        <dbReference type="PROSITE" id="PS50977"/>
    </source>
</evidence>
<dbReference type="EMBL" id="JBHSON010000007">
    <property type="protein sequence ID" value="MFC5745241.1"/>
    <property type="molecule type" value="Genomic_DNA"/>
</dbReference>
<evidence type="ECO:0000256" key="1">
    <source>
        <dbReference type="ARBA" id="ARBA00023015"/>
    </source>
</evidence>
<feature type="DNA-binding region" description="H-T-H motif" evidence="4">
    <location>
        <begin position="32"/>
        <end position="51"/>
    </location>
</feature>
<evidence type="ECO:0000256" key="2">
    <source>
        <dbReference type="ARBA" id="ARBA00023125"/>
    </source>
</evidence>
<gene>
    <name evidence="6" type="ORF">ACFPZN_06420</name>
</gene>
<dbReference type="InterPro" id="IPR009057">
    <property type="entry name" value="Homeodomain-like_sf"/>
</dbReference>
<feature type="domain" description="HTH tetR-type" evidence="5">
    <location>
        <begin position="9"/>
        <end position="69"/>
    </location>
</feature>
<dbReference type="Gene3D" id="1.10.357.10">
    <property type="entry name" value="Tetracycline Repressor, domain 2"/>
    <property type="match status" value="1"/>
</dbReference>
<proteinExistence type="predicted"/>
<dbReference type="InterPro" id="IPR025996">
    <property type="entry name" value="MT1864/Rv1816-like_C"/>
</dbReference>
<dbReference type="PANTHER" id="PTHR30055:SF220">
    <property type="entry name" value="TETR-FAMILY REGULATORY PROTEIN"/>
    <property type="match status" value="1"/>
</dbReference>
<evidence type="ECO:0000313" key="6">
    <source>
        <dbReference type="EMBL" id="MFC5745241.1"/>
    </source>
</evidence>
<evidence type="ECO:0000256" key="4">
    <source>
        <dbReference type="PROSITE-ProRule" id="PRU00335"/>
    </source>
</evidence>
<dbReference type="InterPro" id="IPR001647">
    <property type="entry name" value="HTH_TetR"/>
</dbReference>
<accession>A0ABW0ZPN4</accession>
<dbReference type="Gene3D" id="1.10.10.60">
    <property type="entry name" value="Homeodomain-like"/>
    <property type="match status" value="1"/>
</dbReference>
<keyword evidence="7" id="KW-1185">Reference proteome</keyword>
<dbReference type="InterPro" id="IPR050109">
    <property type="entry name" value="HTH-type_TetR-like_transc_reg"/>
</dbReference>